<sequence>MLSLPSIAAIGLVLLAGVLIHSRLPSYPRETSEKWLVSFFSLILLIPAFFWAGHYWFHMRVSVWSFAAGVGVLFLVWVLIPTREK</sequence>
<evidence type="ECO:0000313" key="3">
    <source>
        <dbReference type="Proteomes" id="UP000774699"/>
    </source>
</evidence>
<reference evidence="2" key="1">
    <citation type="submission" date="2019-03" db="EMBL/GenBank/DDBJ databases">
        <title>Lake Tanganyika Metagenome-Assembled Genomes (MAGs).</title>
        <authorList>
            <person name="Tran P."/>
        </authorList>
    </citation>
    <scope>NUCLEOTIDE SEQUENCE</scope>
    <source>
        <strain evidence="2">M_DeepCast_50m_m2_156</strain>
    </source>
</reference>
<dbReference type="EMBL" id="VGJJ01000001">
    <property type="protein sequence ID" value="MBM3281741.1"/>
    <property type="molecule type" value="Genomic_DNA"/>
</dbReference>
<evidence type="ECO:0000313" key="2">
    <source>
        <dbReference type="EMBL" id="MBM3281741.1"/>
    </source>
</evidence>
<feature type="transmembrane region" description="Helical" evidence="1">
    <location>
        <begin position="36"/>
        <end position="57"/>
    </location>
</feature>
<organism evidence="2 3">
    <name type="scientific">Candidatus Iainarchaeum sp</name>
    <dbReference type="NCBI Taxonomy" id="3101447"/>
    <lineage>
        <taxon>Archaea</taxon>
        <taxon>Candidatus Iainarchaeota</taxon>
        <taxon>Candidatus Iainarchaeia</taxon>
        <taxon>Candidatus Iainarchaeales</taxon>
        <taxon>Candidatus Iainarchaeaceae</taxon>
        <taxon>Candidatus Iainarchaeum</taxon>
    </lineage>
</organism>
<keyword evidence="1" id="KW-0812">Transmembrane</keyword>
<keyword evidence="1" id="KW-0472">Membrane</keyword>
<name>A0A8T4C5Q5_9ARCH</name>
<gene>
    <name evidence="2" type="ORF">FJY86_00145</name>
</gene>
<accession>A0A8T4C5Q5</accession>
<proteinExistence type="predicted"/>
<dbReference type="Proteomes" id="UP000774699">
    <property type="component" value="Unassembled WGS sequence"/>
</dbReference>
<protein>
    <submittedName>
        <fullName evidence="2">Uncharacterized protein</fullName>
    </submittedName>
</protein>
<evidence type="ECO:0000256" key="1">
    <source>
        <dbReference type="SAM" id="Phobius"/>
    </source>
</evidence>
<keyword evidence="1" id="KW-1133">Transmembrane helix</keyword>
<dbReference type="AlphaFoldDB" id="A0A8T4C5Q5"/>
<feature type="transmembrane region" description="Helical" evidence="1">
    <location>
        <begin position="6"/>
        <end position="24"/>
    </location>
</feature>
<comment type="caution">
    <text evidence="2">The sequence shown here is derived from an EMBL/GenBank/DDBJ whole genome shotgun (WGS) entry which is preliminary data.</text>
</comment>
<feature type="transmembrane region" description="Helical" evidence="1">
    <location>
        <begin position="63"/>
        <end position="80"/>
    </location>
</feature>